<keyword evidence="2" id="KW-1185">Reference proteome</keyword>
<dbReference type="AlphaFoldDB" id="A0A937K3Q7"/>
<dbReference type="RefSeq" id="WP_202766130.1">
    <property type="nucleotide sequence ID" value="NZ_JAESWA010000015.1"/>
</dbReference>
<gene>
    <name evidence="1" type="ORF">JK634_02940</name>
</gene>
<reference evidence="1" key="1">
    <citation type="submission" date="2021-01" db="EMBL/GenBank/DDBJ databases">
        <title>Genome public.</title>
        <authorList>
            <person name="Liu C."/>
            <person name="Sun Q."/>
        </authorList>
    </citation>
    <scope>NUCLEOTIDE SEQUENCE</scope>
    <source>
        <strain evidence="1">YIM B02565</strain>
    </source>
</reference>
<sequence length="86" mass="9937">MIRNCMEDIVNNVITIVLNDYKEMCKCEKCIQDIKAIALNNLKPLYAVTSEGMVYSKMKELENQFRIDVINQLVSATEMVLKNPKH</sequence>
<dbReference type="InterPro" id="IPR019657">
    <property type="entry name" value="ComFB"/>
</dbReference>
<accession>A0A937K3Q7</accession>
<dbReference type="EMBL" id="JAESWA010000015">
    <property type="protein sequence ID" value="MBL4930748.1"/>
    <property type="molecule type" value="Genomic_DNA"/>
</dbReference>
<organism evidence="1 2">
    <name type="scientific">Clostridium paridis</name>
    <dbReference type="NCBI Taxonomy" id="2803863"/>
    <lineage>
        <taxon>Bacteria</taxon>
        <taxon>Bacillati</taxon>
        <taxon>Bacillota</taxon>
        <taxon>Clostridia</taxon>
        <taxon>Eubacteriales</taxon>
        <taxon>Clostridiaceae</taxon>
        <taxon>Clostridium</taxon>
    </lineage>
</organism>
<evidence type="ECO:0000313" key="1">
    <source>
        <dbReference type="EMBL" id="MBL4930748.1"/>
    </source>
</evidence>
<dbReference type="Pfam" id="PF10719">
    <property type="entry name" value="ComFB"/>
    <property type="match status" value="1"/>
</dbReference>
<evidence type="ECO:0000313" key="2">
    <source>
        <dbReference type="Proteomes" id="UP000623681"/>
    </source>
</evidence>
<dbReference type="Proteomes" id="UP000623681">
    <property type="component" value="Unassembled WGS sequence"/>
</dbReference>
<protein>
    <submittedName>
        <fullName evidence="1">Late competence development ComFB family protein</fullName>
    </submittedName>
</protein>
<name>A0A937K3Q7_9CLOT</name>
<proteinExistence type="predicted"/>
<comment type="caution">
    <text evidence="1">The sequence shown here is derived from an EMBL/GenBank/DDBJ whole genome shotgun (WGS) entry which is preliminary data.</text>
</comment>